<evidence type="ECO:0000256" key="2">
    <source>
        <dbReference type="ARBA" id="ARBA00022723"/>
    </source>
</evidence>
<dbReference type="CDD" id="cd08070">
    <property type="entry name" value="MPN_like"/>
    <property type="match status" value="1"/>
</dbReference>
<accession>A0ABW3PT00</accession>
<keyword evidence="3" id="KW-0378">Hydrolase</keyword>
<evidence type="ECO:0000256" key="1">
    <source>
        <dbReference type="ARBA" id="ARBA00022670"/>
    </source>
</evidence>
<dbReference type="PANTHER" id="PTHR34858:SF1">
    <property type="entry name" value="CYSO-CYSTEINE PEPTIDASE"/>
    <property type="match status" value="1"/>
</dbReference>
<dbReference type="InterPro" id="IPR028090">
    <property type="entry name" value="JAB_dom_prok"/>
</dbReference>
<keyword evidence="1" id="KW-0645">Protease</keyword>
<comment type="caution">
    <text evidence="7">The sequence shown here is derived from an EMBL/GenBank/DDBJ whole genome shotgun (WGS) entry which is preliminary data.</text>
</comment>
<evidence type="ECO:0000313" key="7">
    <source>
        <dbReference type="EMBL" id="MFD1128737.1"/>
    </source>
</evidence>
<dbReference type="RefSeq" id="WP_251581726.1">
    <property type="nucleotide sequence ID" value="NZ_JBHTKX010000001.1"/>
</dbReference>
<dbReference type="Proteomes" id="UP001597169">
    <property type="component" value="Unassembled WGS sequence"/>
</dbReference>
<dbReference type="EMBL" id="JBHTKX010000001">
    <property type="protein sequence ID" value="MFD1128737.1"/>
    <property type="molecule type" value="Genomic_DNA"/>
</dbReference>
<evidence type="ECO:0000259" key="6">
    <source>
        <dbReference type="Pfam" id="PF14464"/>
    </source>
</evidence>
<dbReference type="PANTHER" id="PTHR34858">
    <property type="entry name" value="CYSO-CYSTEINE PEPTIDASE"/>
    <property type="match status" value="1"/>
</dbReference>
<keyword evidence="4" id="KW-0862">Zinc</keyword>
<protein>
    <submittedName>
        <fullName evidence="7">Mov34/MPN/PAD-1 family protein</fullName>
    </submittedName>
</protein>
<dbReference type="Gene3D" id="3.40.140.10">
    <property type="entry name" value="Cytidine Deaminase, domain 2"/>
    <property type="match status" value="1"/>
</dbReference>
<sequence>MIITQELFTALERHLLDKYPYEACGILLGDMDQHQVIRLLQYIPVPNTAPNPLHHFELDPGIWINHVLGTPNLIGLFHSHPNSAPCPSPYDLESLQQYGALLQVYLIGSLTYDKKHMELRGYTIRKDEEKLTLTESSLSMT</sequence>
<organism evidence="7 8">
    <name type="scientific">Paenibacillus provencensis</name>
    <dbReference type="NCBI Taxonomy" id="441151"/>
    <lineage>
        <taxon>Bacteria</taxon>
        <taxon>Bacillati</taxon>
        <taxon>Bacillota</taxon>
        <taxon>Bacilli</taxon>
        <taxon>Bacillales</taxon>
        <taxon>Paenibacillaceae</taxon>
        <taxon>Paenibacillus</taxon>
    </lineage>
</organism>
<keyword evidence="2" id="KW-0479">Metal-binding</keyword>
<keyword evidence="5" id="KW-0482">Metalloprotease</keyword>
<dbReference type="SUPFAM" id="SSF102712">
    <property type="entry name" value="JAB1/MPN domain"/>
    <property type="match status" value="1"/>
</dbReference>
<evidence type="ECO:0000256" key="5">
    <source>
        <dbReference type="ARBA" id="ARBA00023049"/>
    </source>
</evidence>
<proteinExistence type="predicted"/>
<evidence type="ECO:0000256" key="3">
    <source>
        <dbReference type="ARBA" id="ARBA00022801"/>
    </source>
</evidence>
<gene>
    <name evidence="7" type="ORF">ACFQ3J_11175</name>
</gene>
<keyword evidence="8" id="KW-1185">Reference proteome</keyword>
<feature type="domain" description="JAB" evidence="6">
    <location>
        <begin position="5"/>
        <end position="112"/>
    </location>
</feature>
<dbReference type="Pfam" id="PF14464">
    <property type="entry name" value="Prok-JAB"/>
    <property type="match status" value="1"/>
</dbReference>
<reference evidence="8" key="1">
    <citation type="journal article" date="2019" name="Int. J. Syst. Evol. Microbiol.">
        <title>The Global Catalogue of Microorganisms (GCM) 10K type strain sequencing project: providing services to taxonomists for standard genome sequencing and annotation.</title>
        <authorList>
            <consortium name="The Broad Institute Genomics Platform"/>
            <consortium name="The Broad Institute Genome Sequencing Center for Infectious Disease"/>
            <person name="Wu L."/>
            <person name="Ma J."/>
        </authorList>
    </citation>
    <scope>NUCLEOTIDE SEQUENCE [LARGE SCALE GENOMIC DNA]</scope>
    <source>
        <strain evidence="8">CCUG 53519</strain>
    </source>
</reference>
<evidence type="ECO:0000256" key="4">
    <source>
        <dbReference type="ARBA" id="ARBA00022833"/>
    </source>
</evidence>
<evidence type="ECO:0000313" key="8">
    <source>
        <dbReference type="Proteomes" id="UP001597169"/>
    </source>
</evidence>
<dbReference type="InterPro" id="IPR051929">
    <property type="entry name" value="VirAsm_ModProt"/>
</dbReference>
<name>A0ABW3PT00_9BACL</name>